<reference evidence="14" key="1">
    <citation type="submission" date="2025-08" db="UniProtKB">
        <authorList>
            <consortium name="RefSeq"/>
        </authorList>
    </citation>
    <scope>IDENTIFICATION</scope>
    <source>
        <tissue evidence="14">Whole sample</tissue>
    </source>
</reference>
<proteinExistence type="inferred from homology"/>
<dbReference type="RefSeq" id="XP_022316140.1">
    <property type="nucleotide sequence ID" value="XM_022460432.1"/>
</dbReference>
<gene>
    <name evidence="14" type="primary">LOC111119870</name>
</gene>
<dbReference type="InterPro" id="IPR029052">
    <property type="entry name" value="Metallo-depent_PP-like"/>
</dbReference>
<dbReference type="Gene3D" id="3.60.21.10">
    <property type="match status" value="1"/>
</dbReference>
<dbReference type="GO" id="GO:0046872">
    <property type="term" value="F:metal ion binding"/>
    <property type="evidence" value="ECO:0007669"/>
    <property type="project" value="UniProtKB-KW"/>
</dbReference>
<evidence type="ECO:0000256" key="8">
    <source>
        <dbReference type="ARBA" id="ARBA00022833"/>
    </source>
</evidence>
<dbReference type="InterPro" id="IPR045473">
    <property type="entry name" value="ASM_C"/>
</dbReference>
<evidence type="ECO:0000313" key="14">
    <source>
        <dbReference type="RefSeq" id="XP_022316140.1"/>
    </source>
</evidence>
<evidence type="ECO:0000256" key="1">
    <source>
        <dbReference type="ARBA" id="ARBA00001947"/>
    </source>
</evidence>
<dbReference type="SUPFAM" id="SSF56300">
    <property type="entry name" value="Metallo-dependent phosphatases"/>
    <property type="match status" value="1"/>
</dbReference>
<dbReference type="PANTHER" id="PTHR10340">
    <property type="entry name" value="SPHINGOMYELIN PHOSPHODIESTERASE"/>
    <property type="match status" value="1"/>
</dbReference>
<dbReference type="GeneID" id="111119870"/>
<dbReference type="Pfam" id="PF00149">
    <property type="entry name" value="Metallophos"/>
    <property type="match status" value="1"/>
</dbReference>
<feature type="chain" id="PRO_5034264734" evidence="10">
    <location>
        <begin position="26"/>
        <end position="462"/>
    </location>
</feature>
<dbReference type="GO" id="GO:0005615">
    <property type="term" value="C:extracellular space"/>
    <property type="evidence" value="ECO:0007669"/>
    <property type="project" value="TreeGrafter"/>
</dbReference>
<dbReference type="InterPro" id="IPR041805">
    <property type="entry name" value="ASMase/PPN1_MPP"/>
</dbReference>
<keyword evidence="6 10" id="KW-0732">Signal</keyword>
<sequence>MKLLHLASGFLSVLFLVFAEKGVLAGEGWFLHVTDFHWDYTYGTQDWSCNDEVTNHGLFGDYWCDSPWNLITSAVEAMKNATEGRDADFVLWTGDNVLHVSDDKVNIDIHDQILGNLTNLLRTHFPTTPVYATYGNHDYYPHNQFPPHNNELYNRTLEQWKSWINDTEQESNFRKGGYYTVKSVSGLRILALNTNLYYTSDKVTAGIPDPADQFRWMEHVLNNSLANNEKVIVTAHVPPGMAPPLGTRWMYEDFHQKLNSILYRYNEIIVGLHFGHEHNDNFRVFYDDKDKPVLALFMAPSVTPWRFKIPGVTGKAHNPGFRMIKYDQTTGRHLDLVQYYMDLPESNRLQTPVWKIGYTATSDMSIADITPDSMDAFIKRMADPDGEDFRKFYRWRFTTVDHPSVGTCDRSCHAVIHCNFIHSSKMKYDQCVNRLTSTGAPSSITLWNIYPMLAPIFLSLIL</sequence>
<dbReference type="InterPro" id="IPR004843">
    <property type="entry name" value="Calcineurin-like_PHP"/>
</dbReference>
<comment type="similarity">
    <text evidence="3">Belongs to the acid sphingomyelinase family.</text>
</comment>
<evidence type="ECO:0000256" key="4">
    <source>
        <dbReference type="ARBA" id="ARBA00022525"/>
    </source>
</evidence>
<keyword evidence="5" id="KW-0479">Metal-binding</keyword>
<feature type="domain" description="Sphingomyelin phosphodiesterase C-terminal" evidence="12">
    <location>
        <begin position="291"/>
        <end position="435"/>
    </location>
</feature>
<protein>
    <submittedName>
        <fullName evidence="14">Acid sphingomyelinase-like phosphodiesterase 3b</fullName>
    </submittedName>
</protein>
<feature type="signal peptide" evidence="10">
    <location>
        <begin position="1"/>
        <end position="25"/>
    </location>
</feature>
<keyword evidence="8" id="KW-0862">Zinc</keyword>
<keyword evidence="4" id="KW-0964">Secreted</keyword>
<evidence type="ECO:0000259" key="11">
    <source>
        <dbReference type="Pfam" id="PF00149"/>
    </source>
</evidence>
<keyword evidence="9" id="KW-0325">Glycoprotein</keyword>
<feature type="domain" description="Calcineurin-like phosphoesterase" evidence="11">
    <location>
        <begin position="30"/>
        <end position="279"/>
    </location>
</feature>
<accession>A0A8B8CK57</accession>
<name>A0A8B8CK57_CRAVI</name>
<evidence type="ECO:0000256" key="9">
    <source>
        <dbReference type="ARBA" id="ARBA00023180"/>
    </source>
</evidence>
<evidence type="ECO:0000259" key="12">
    <source>
        <dbReference type="Pfam" id="PF19272"/>
    </source>
</evidence>
<evidence type="ECO:0000256" key="3">
    <source>
        <dbReference type="ARBA" id="ARBA00008234"/>
    </source>
</evidence>
<keyword evidence="13" id="KW-1185">Reference proteome</keyword>
<dbReference type="AlphaFoldDB" id="A0A8B8CK57"/>
<comment type="cofactor">
    <cofactor evidence="1">
        <name>Zn(2+)</name>
        <dbReference type="ChEBI" id="CHEBI:29105"/>
    </cofactor>
</comment>
<keyword evidence="7" id="KW-0378">Hydrolase</keyword>
<dbReference type="KEGG" id="cvn:111119870"/>
<dbReference type="OrthoDB" id="348678at2759"/>
<dbReference type="Pfam" id="PF19272">
    <property type="entry name" value="ASMase_C"/>
    <property type="match status" value="1"/>
</dbReference>
<evidence type="ECO:0000256" key="2">
    <source>
        <dbReference type="ARBA" id="ARBA00004613"/>
    </source>
</evidence>
<evidence type="ECO:0000313" key="13">
    <source>
        <dbReference type="Proteomes" id="UP000694844"/>
    </source>
</evidence>
<dbReference type="GO" id="GO:0008081">
    <property type="term" value="F:phosphoric diester hydrolase activity"/>
    <property type="evidence" value="ECO:0007669"/>
    <property type="project" value="TreeGrafter"/>
</dbReference>
<evidence type="ECO:0000256" key="10">
    <source>
        <dbReference type="SAM" id="SignalP"/>
    </source>
</evidence>
<evidence type="ECO:0000256" key="5">
    <source>
        <dbReference type="ARBA" id="ARBA00022723"/>
    </source>
</evidence>
<organism evidence="13 14">
    <name type="scientific">Crassostrea virginica</name>
    <name type="common">Eastern oyster</name>
    <dbReference type="NCBI Taxonomy" id="6565"/>
    <lineage>
        <taxon>Eukaryota</taxon>
        <taxon>Metazoa</taxon>
        <taxon>Spiralia</taxon>
        <taxon>Lophotrochozoa</taxon>
        <taxon>Mollusca</taxon>
        <taxon>Bivalvia</taxon>
        <taxon>Autobranchia</taxon>
        <taxon>Pteriomorphia</taxon>
        <taxon>Ostreida</taxon>
        <taxon>Ostreoidea</taxon>
        <taxon>Ostreidae</taxon>
        <taxon>Crassostrea</taxon>
    </lineage>
</organism>
<comment type="subcellular location">
    <subcellularLocation>
        <location evidence="2">Secreted</location>
    </subcellularLocation>
</comment>
<dbReference type="Proteomes" id="UP000694844">
    <property type="component" value="Chromosome 2"/>
</dbReference>
<evidence type="ECO:0000256" key="7">
    <source>
        <dbReference type="ARBA" id="ARBA00022801"/>
    </source>
</evidence>
<dbReference type="PANTHER" id="PTHR10340:SF57">
    <property type="entry name" value="METALLOPHOS DOMAIN-CONTAINING PROTEIN"/>
    <property type="match status" value="1"/>
</dbReference>
<evidence type="ECO:0000256" key="6">
    <source>
        <dbReference type="ARBA" id="ARBA00022729"/>
    </source>
</evidence>
<dbReference type="CDD" id="cd00842">
    <property type="entry name" value="MPP_ASMase"/>
    <property type="match status" value="1"/>
</dbReference>